<feature type="domain" description="Antitoxin Xre-like helix-turn-helix" evidence="2">
    <location>
        <begin position="53"/>
        <end position="113"/>
    </location>
</feature>
<feature type="domain" description="Antitoxin Xre/MbcA/ParS-like toxin-binding" evidence="1">
    <location>
        <begin position="121"/>
        <end position="168"/>
    </location>
</feature>
<dbReference type="InterPro" id="IPR011979">
    <property type="entry name" value="Antitox_Xre"/>
</dbReference>
<keyword evidence="4" id="KW-1185">Reference proteome</keyword>
<dbReference type="Proteomes" id="UP000681315">
    <property type="component" value="Unassembled WGS sequence"/>
</dbReference>
<dbReference type="InterPro" id="IPR024467">
    <property type="entry name" value="Xre/MbcA/ParS-like_toxin-bd"/>
</dbReference>
<protein>
    <submittedName>
        <fullName evidence="3">DUF2384 domain-containing protein</fullName>
    </submittedName>
</protein>
<evidence type="ECO:0000259" key="2">
    <source>
        <dbReference type="Pfam" id="PF20432"/>
    </source>
</evidence>
<name>A0ABS3SYI5_9FLAO</name>
<evidence type="ECO:0000313" key="4">
    <source>
        <dbReference type="Proteomes" id="UP000681315"/>
    </source>
</evidence>
<comment type="caution">
    <text evidence="3">The sequence shown here is derived from an EMBL/GenBank/DDBJ whole genome shotgun (WGS) entry which is preliminary data.</text>
</comment>
<evidence type="ECO:0000259" key="1">
    <source>
        <dbReference type="Pfam" id="PF09722"/>
    </source>
</evidence>
<reference evidence="3 4" key="1">
    <citation type="submission" date="2021-03" db="EMBL/GenBank/DDBJ databases">
        <title>Gelidibacter sp. nov., isolated from costal sediment.</title>
        <authorList>
            <person name="Lun K.-Y."/>
        </authorList>
    </citation>
    <scope>NUCLEOTIDE SEQUENCE [LARGE SCALE GENOMIC DNA]</scope>
    <source>
        <strain evidence="3 4">DF109</strain>
    </source>
</reference>
<dbReference type="EMBL" id="JAGEVG010000022">
    <property type="protein sequence ID" value="MBO3099802.1"/>
    <property type="molecule type" value="Genomic_DNA"/>
</dbReference>
<organism evidence="3 4">
    <name type="scientific">Gelidibacter pelagius</name>
    <dbReference type="NCBI Taxonomy" id="2819985"/>
    <lineage>
        <taxon>Bacteria</taxon>
        <taxon>Pseudomonadati</taxon>
        <taxon>Bacteroidota</taxon>
        <taxon>Flavobacteriia</taxon>
        <taxon>Flavobacteriales</taxon>
        <taxon>Flavobacteriaceae</taxon>
        <taxon>Gelidibacter</taxon>
    </lineage>
</organism>
<sequence length="171" mass="20090">MVPEKQKRMTTDLTVVNEAIQIYIRKIDKSSENKIKTKEISYSEFFEDKLLIIRAIRHGMPYKLFSKIKDITPFSEDDWAEFLSLSKKTLQRYSTDADYLFKPIHTEKIIELAEVTNFGKEVFDSTTQFYLWLNTPSFALENLKPVELLKDSYGKELVMDELNRIDQGIFA</sequence>
<dbReference type="Pfam" id="PF20432">
    <property type="entry name" value="Xre-like-HTH"/>
    <property type="match status" value="1"/>
</dbReference>
<evidence type="ECO:0000313" key="3">
    <source>
        <dbReference type="EMBL" id="MBO3099802.1"/>
    </source>
</evidence>
<accession>A0ABS3SYI5</accession>
<dbReference type="NCBIfam" id="TIGR02293">
    <property type="entry name" value="TAS_TIGR02293"/>
    <property type="match status" value="1"/>
</dbReference>
<dbReference type="Pfam" id="PF09722">
    <property type="entry name" value="Xre_MbcA_ParS_C"/>
    <property type="match status" value="1"/>
</dbReference>
<proteinExistence type="predicted"/>
<gene>
    <name evidence="3" type="ORF">J4051_16120</name>
</gene>
<dbReference type="InterPro" id="IPR046847">
    <property type="entry name" value="Xre-like_HTH"/>
</dbReference>